<comment type="subcellular location">
    <subcellularLocation>
        <location evidence="1">Membrane</location>
        <topology evidence="1">Multi-pass membrane protein</topology>
    </subcellularLocation>
</comment>
<keyword evidence="8" id="KW-0406">Ion transport</keyword>
<evidence type="ECO:0000259" key="13">
    <source>
        <dbReference type="Pfam" id="PF07885"/>
    </source>
</evidence>
<comment type="caution">
    <text evidence="14">The sequence shown here is derived from an EMBL/GenBank/DDBJ whole genome shotgun (WGS) entry which is preliminary data.</text>
</comment>
<dbReference type="InterPro" id="IPR013099">
    <property type="entry name" value="K_chnl_dom"/>
</dbReference>
<evidence type="ECO:0000256" key="5">
    <source>
        <dbReference type="ARBA" id="ARBA00022826"/>
    </source>
</evidence>
<keyword evidence="6" id="KW-0630">Potassium</keyword>
<dbReference type="Proteomes" id="UP001181622">
    <property type="component" value="Unassembled WGS sequence"/>
</dbReference>
<evidence type="ECO:0000256" key="12">
    <source>
        <dbReference type="SAM" id="Phobius"/>
    </source>
</evidence>
<evidence type="ECO:0000256" key="6">
    <source>
        <dbReference type="ARBA" id="ARBA00022958"/>
    </source>
</evidence>
<dbReference type="SUPFAM" id="SSF81324">
    <property type="entry name" value="Voltage-gated potassium channels"/>
    <property type="match status" value="1"/>
</dbReference>
<dbReference type="GO" id="GO:0034220">
    <property type="term" value="P:monoatomic ion transmembrane transport"/>
    <property type="evidence" value="ECO:0007669"/>
    <property type="project" value="UniProtKB-KW"/>
</dbReference>
<feature type="transmembrane region" description="Helical" evidence="12">
    <location>
        <begin position="224"/>
        <end position="245"/>
    </location>
</feature>
<feature type="transmembrane region" description="Helical" evidence="12">
    <location>
        <begin position="105"/>
        <end position="123"/>
    </location>
</feature>
<dbReference type="PRINTS" id="PR01463">
    <property type="entry name" value="EAGCHANLFMLY"/>
</dbReference>
<dbReference type="PANTHER" id="PTHR10027:SF10">
    <property type="entry name" value="SLOWPOKE 2, ISOFORM D"/>
    <property type="match status" value="1"/>
</dbReference>
<evidence type="ECO:0000256" key="1">
    <source>
        <dbReference type="ARBA" id="ARBA00004141"/>
    </source>
</evidence>
<evidence type="ECO:0000256" key="2">
    <source>
        <dbReference type="ARBA" id="ARBA00022448"/>
    </source>
</evidence>
<keyword evidence="5" id="KW-0631">Potassium channel</keyword>
<evidence type="ECO:0000256" key="11">
    <source>
        <dbReference type="SAM" id="MobiDB-lite"/>
    </source>
</evidence>
<dbReference type="Pfam" id="PF07885">
    <property type="entry name" value="Ion_trans_2"/>
    <property type="match status" value="1"/>
</dbReference>
<dbReference type="InterPro" id="IPR003938">
    <property type="entry name" value="K_chnl_volt-dep_EAG/ELK/ERG"/>
</dbReference>
<dbReference type="PANTHER" id="PTHR10027">
    <property type="entry name" value="CALCIUM-ACTIVATED POTASSIUM CHANNEL ALPHA CHAIN"/>
    <property type="match status" value="1"/>
</dbReference>
<sequence>MDAEPTEPPEQSTAQEPQRSGEGRSGLRQTLRALYHGRTAAARRFQISVLTIDLAIIAFFVASPLLPQGPLFYWLDYSVAALLALDLAARALAAHDVARWLRQPTTLVDVFILATMLAPLWLANLGFLRALRIWTLAHTDFVWTPLRRSKYRTWEDPVRAVVSLVTFLFVVTGFVYTFFKHPEGAAAPDGKVIENYVDALYFTVATVTTTGFGDITLQGTAGKLTSVVVMIVGISLFVRLAQAIFRPSKVTYRCPKCALLKHDYDAVHCKACGEILCIPDEDD</sequence>
<evidence type="ECO:0000313" key="15">
    <source>
        <dbReference type="Proteomes" id="UP001181622"/>
    </source>
</evidence>
<evidence type="ECO:0000256" key="7">
    <source>
        <dbReference type="ARBA" id="ARBA00022989"/>
    </source>
</evidence>
<keyword evidence="10 14" id="KW-0407">Ion channel</keyword>
<keyword evidence="4 12" id="KW-0812">Transmembrane</keyword>
<feature type="domain" description="Potassium channel" evidence="13">
    <location>
        <begin position="166"/>
        <end position="244"/>
    </location>
</feature>
<reference evidence="14" key="1">
    <citation type="submission" date="2020-10" db="EMBL/GenBank/DDBJ databases">
        <authorList>
            <person name="Abbas A."/>
            <person name="Razzaq R."/>
            <person name="Waqas M."/>
            <person name="Abbas N."/>
            <person name="Nielsen T.K."/>
            <person name="Hansen L.H."/>
            <person name="Hussain S."/>
            <person name="Shahid M."/>
        </authorList>
    </citation>
    <scope>NUCLEOTIDE SEQUENCE</scope>
    <source>
        <strain evidence="14">S14</strain>
    </source>
</reference>
<name>A0ABU1DHM5_9HYPH</name>
<keyword evidence="15" id="KW-1185">Reference proteome</keyword>
<dbReference type="EMBL" id="JADBEO010000029">
    <property type="protein sequence ID" value="MDR4307631.1"/>
    <property type="molecule type" value="Genomic_DNA"/>
</dbReference>
<proteinExistence type="predicted"/>
<evidence type="ECO:0000256" key="3">
    <source>
        <dbReference type="ARBA" id="ARBA00022538"/>
    </source>
</evidence>
<keyword evidence="9 12" id="KW-0472">Membrane</keyword>
<feature type="region of interest" description="Disordered" evidence="11">
    <location>
        <begin position="1"/>
        <end position="26"/>
    </location>
</feature>
<evidence type="ECO:0000256" key="10">
    <source>
        <dbReference type="ARBA" id="ARBA00023303"/>
    </source>
</evidence>
<dbReference type="RefSeq" id="WP_375338326.1">
    <property type="nucleotide sequence ID" value="NZ_JADBEO010000029.1"/>
</dbReference>
<protein>
    <submittedName>
        <fullName evidence="14">Two pore domain potassium channel family protein</fullName>
    </submittedName>
</protein>
<evidence type="ECO:0000256" key="9">
    <source>
        <dbReference type="ARBA" id="ARBA00023136"/>
    </source>
</evidence>
<evidence type="ECO:0000256" key="4">
    <source>
        <dbReference type="ARBA" id="ARBA00022692"/>
    </source>
</evidence>
<evidence type="ECO:0000313" key="14">
    <source>
        <dbReference type="EMBL" id="MDR4307631.1"/>
    </source>
</evidence>
<gene>
    <name evidence="14" type="ORF">IHQ68_13480</name>
</gene>
<dbReference type="InterPro" id="IPR047871">
    <property type="entry name" value="K_chnl_Slo-like"/>
</dbReference>
<keyword evidence="2" id="KW-0813">Transport</keyword>
<accession>A0ABU1DHM5</accession>
<dbReference type="Gene3D" id="1.10.287.70">
    <property type="match status" value="1"/>
</dbReference>
<evidence type="ECO:0000256" key="8">
    <source>
        <dbReference type="ARBA" id="ARBA00023065"/>
    </source>
</evidence>
<feature type="transmembrane region" description="Helical" evidence="12">
    <location>
        <begin position="158"/>
        <end position="179"/>
    </location>
</feature>
<feature type="compositionally biased region" description="Polar residues" evidence="11">
    <location>
        <begin position="9"/>
        <end position="18"/>
    </location>
</feature>
<keyword evidence="7 12" id="KW-1133">Transmembrane helix</keyword>
<keyword evidence="3" id="KW-0633">Potassium transport</keyword>
<feature type="transmembrane region" description="Helical" evidence="12">
    <location>
        <begin position="47"/>
        <end position="66"/>
    </location>
</feature>
<organism evidence="14 15">
    <name type="scientific">Chelatococcus sambhunathii</name>
    <dbReference type="NCBI Taxonomy" id="363953"/>
    <lineage>
        <taxon>Bacteria</taxon>
        <taxon>Pseudomonadati</taxon>
        <taxon>Pseudomonadota</taxon>
        <taxon>Alphaproteobacteria</taxon>
        <taxon>Hyphomicrobiales</taxon>
        <taxon>Chelatococcaceae</taxon>
        <taxon>Chelatococcus</taxon>
    </lineage>
</organism>